<dbReference type="Proteomes" id="UP001498398">
    <property type="component" value="Unassembled WGS sequence"/>
</dbReference>
<evidence type="ECO:0000256" key="1">
    <source>
        <dbReference type="SAM" id="MobiDB-lite"/>
    </source>
</evidence>
<dbReference type="PANTHER" id="PTHR10622">
    <property type="entry name" value="HET DOMAIN-CONTAINING PROTEIN"/>
    <property type="match status" value="1"/>
</dbReference>
<evidence type="ECO:0000259" key="2">
    <source>
        <dbReference type="Pfam" id="PF06985"/>
    </source>
</evidence>
<dbReference type="InterPro" id="IPR010730">
    <property type="entry name" value="HET"/>
</dbReference>
<protein>
    <recommendedName>
        <fullName evidence="2">Heterokaryon incompatibility domain-containing protein</fullName>
    </recommendedName>
</protein>
<reference evidence="3 4" key="1">
    <citation type="submission" date="2024-01" db="EMBL/GenBank/DDBJ databases">
        <title>A draft genome for the cacao thread blight pathogen Marasmiellus scandens.</title>
        <authorList>
            <person name="Baruah I.K."/>
            <person name="Leung J."/>
            <person name="Bukari Y."/>
            <person name="Amoako-Attah I."/>
            <person name="Meinhardt L.W."/>
            <person name="Bailey B.A."/>
            <person name="Cohen S.P."/>
        </authorList>
    </citation>
    <scope>NUCLEOTIDE SEQUENCE [LARGE SCALE GENOMIC DNA]</scope>
    <source>
        <strain evidence="3 4">GH-19</strain>
    </source>
</reference>
<feature type="compositionally biased region" description="Polar residues" evidence="1">
    <location>
        <begin position="12"/>
        <end position="23"/>
    </location>
</feature>
<evidence type="ECO:0000313" key="4">
    <source>
        <dbReference type="Proteomes" id="UP001498398"/>
    </source>
</evidence>
<proteinExistence type="predicted"/>
<comment type="caution">
    <text evidence="3">The sequence shown here is derived from an EMBL/GenBank/DDBJ whole genome shotgun (WGS) entry which is preliminary data.</text>
</comment>
<dbReference type="PANTHER" id="PTHR10622:SF10">
    <property type="entry name" value="HET DOMAIN-CONTAINING PROTEIN"/>
    <property type="match status" value="1"/>
</dbReference>
<dbReference type="EMBL" id="JBANRG010000054">
    <property type="protein sequence ID" value="KAK7443556.1"/>
    <property type="molecule type" value="Genomic_DNA"/>
</dbReference>
<gene>
    <name evidence="3" type="ORF">VKT23_015729</name>
</gene>
<accession>A0ABR1IZL5</accession>
<organism evidence="3 4">
    <name type="scientific">Marasmiellus scandens</name>
    <dbReference type="NCBI Taxonomy" id="2682957"/>
    <lineage>
        <taxon>Eukaryota</taxon>
        <taxon>Fungi</taxon>
        <taxon>Dikarya</taxon>
        <taxon>Basidiomycota</taxon>
        <taxon>Agaricomycotina</taxon>
        <taxon>Agaricomycetes</taxon>
        <taxon>Agaricomycetidae</taxon>
        <taxon>Agaricales</taxon>
        <taxon>Marasmiineae</taxon>
        <taxon>Omphalotaceae</taxon>
        <taxon>Marasmiellus</taxon>
    </lineage>
</organism>
<dbReference type="Pfam" id="PF06985">
    <property type="entry name" value="HET"/>
    <property type="match status" value="1"/>
</dbReference>
<feature type="domain" description="Heterokaryon incompatibility" evidence="2">
    <location>
        <begin position="182"/>
        <end position="269"/>
    </location>
</feature>
<name>A0ABR1IZL5_9AGAR</name>
<feature type="region of interest" description="Disordered" evidence="1">
    <location>
        <begin position="1"/>
        <end position="42"/>
    </location>
</feature>
<evidence type="ECO:0000313" key="3">
    <source>
        <dbReference type="EMBL" id="KAK7443556.1"/>
    </source>
</evidence>
<keyword evidence="4" id="KW-1185">Reference proteome</keyword>
<sequence>MESDTRYEPVYSTHSPRASSQFLPTRPLSPHRPARHAAPPTPKRTFKNQLIALLPVWARPTGFVPAALPSQAQLSSATPLPLTTHLRPQHLARRTLPSPPPPCTCDIVLPFSSLPDKKLKSFFRHSYSSHRLVYKEKGKRKAMKNPTSPALMVPTDIYPHRLIDTHTLQLVEFDKDSFVPPYAILSHTWIRRMEVLYDRFIHPQGETFSKQGYKKIQAACKQARRDGICYIWIDTCCIKQGNHDDVAANITSMYAYYQNAEVCYVYLVDVKGKWDIMSSKWFIRGWTLQELLAPRTVVFFNEDWQQIGGKHELRDDIHSLTTIPPTVISGEQSIQDVDVLTRMTWATRRSTTKLQDKAYCLQGLLGVTVEPNYGENVYISFNRLGKALFDAQPELKERLGINEDLFSNPGSWSFYTLLYYQFGSTYQGR</sequence>